<feature type="transmembrane region" description="Helical" evidence="6">
    <location>
        <begin position="103"/>
        <end position="124"/>
    </location>
</feature>
<evidence type="ECO:0000256" key="5">
    <source>
        <dbReference type="ARBA" id="ARBA00023136"/>
    </source>
</evidence>
<evidence type="ECO:0000256" key="1">
    <source>
        <dbReference type="ARBA" id="ARBA00004651"/>
    </source>
</evidence>
<organism evidence="8 9">
    <name type="scientific">Paenibacillus phyllosphaerae</name>
    <dbReference type="NCBI Taxonomy" id="274593"/>
    <lineage>
        <taxon>Bacteria</taxon>
        <taxon>Bacillati</taxon>
        <taxon>Bacillota</taxon>
        <taxon>Bacilli</taxon>
        <taxon>Bacillales</taxon>
        <taxon>Paenibacillaceae</taxon>
        <taxon>Paenibacillus</taxon>
    </lineage>
</organism>
<feature type="transmembrane region" description="Helical" evidence="6">
    <location>
        <begin position="358"/>
        <end position="383"/>
    </location>
</feature>
<protein>
    <submittedName>
        <fullName evidence="8">UMF1 family MFS transporter</fullName>
    </submittedName>
</protein>
<feature type="transmembrane region" description="Helical" evidence="6">
    <location>
        <begin position="301"/>
        <end position="318"/>
    </location>
</feature>
<dbReference type="InterPro" id="IPR050495">
    <property type="entry name" value="ATG22/LtaA_families"/>
</dbReference>
<feature type="transmembrane region" description="Helical" evidence="6">
    <location>
        <begin position="178"/>
        <end position="197"/>
    </location>
</feature>
<reference evidence="8 9" key="1">
    <citation type="submission" date="2020-08" db="EMBL/GenBank/DDBJ databases">
        <title>Genomic Encyclopedia of Type Strains, Phase III (KMG-III): the genomes of soil and plant-associated and newly described type strains.</title>
        <authorList>
            <person name="Whitman W."/>
        </authorList>
    </citation>
    <scope>NUCLEOTIDE SEQUENCE [LARGE SCALE GENOMIC DNA]</scope>
    <source>
        <strain evidence="8 9">CECT 5862</strain>
    </source>
</reference>
<name>A0A7W5ATQ1_9BACL</name>
<accession>A0A7W5ATQ1</accession>
<feature type="transmembrane region" description="Helical" evidence="6">
    <location>
        <begin position="271"/>
        <end position="289"/>
    </location>
</feature>
<dbReference type="InterPro" id="IPR036259">
    <property type="entry name" value="MFS_trans_sf"/>
</dbReference>
<dbReference type="AlphaFoldDB" id="A0A7W5ATQ1"/>
<dbReference type="GO" id="GO:0022857">
    <property type="term" value="F:transmembrane transporter activity"/>
    <property type="evidence" value="ECO:0007669"/>
    <property type="project" value="InterPro"/>
</dbReference>
<dbReference type="RefSeq" id="WP_183596365.1">
    <property type="nucleotide sequence ID" value="NZ_JACHXK010000001.1"/>
</dbReference>
<evidence type="ECO:0000259" key="7">
    <source>
        <dbReference type="PROSITE" id="PS50850"/>
    </source>
</evidence>
<sequence length="421" mass="45978">MNRKAIRSWLMYDWANSVFATTMLAAVMPIYYKDVAGAGLPGNTPENYWGYTQSIAMLCVAVMSPLLGAIADASGSKVKFLSFFAILGAIASSAMAWAGEGDWLLASIFVILGTIGYSVGNTFYDGLLTDLAGPEDRSAISNKGYAMGYLGGGLLLAVNIAMIEGWEMFGFPDKTTATQAAFFTVGVWWILFTIPIMRHVKEPARVRSESLAKLIGNGFSRIGTTFRNARKYPELLKYMLSYWFFNDGINTVIVMATIYGRGIGIETTHLIIALLITQFVGYPSTLLFIKLTRRMGDKRALYVSLSIYVLIVVLGYFMKNAIHFYILATMVGLVQGGSQAISRSLYANMTPPSKTAEFFGFLSLSSKFSSVAGPLVFSIVGTITGSSRTAIISVAAFFIIGMILLKFVDLEKGQREALEEI</sequence>
<evidence type="ECO:0000313" key="9">
    <source>
        <dbReference type="Proteomes" id="UP000570361"/>
    </source>
</evidence>
<proteinExistence type="predicted"/>
<evidence type="ECO:0000256" key="6">
    <source>
        <dbReference type="SAM" id="Phobius"/>
    </source>
</evidence>
<dbReference type="PROSITE" id="PS50850">
    <property type="entry name" value="MFS"/>
    <property type="match status" value="1"/>
</dbReference>
<dbReference type="Gene3D" id="1.20.1250.20">
    <property type="entry name" value="MFS general substrate transporter like domains"/>
    <property type="match status" value="1"/>
</dbReference>
<dbReference type="SUPFAM" id="SSF103473">
    <property type="entry name" value="MFS general substrate transporter"/>
    <property type="match status" value="1"/>
</dbReference>
<feature type="domain" description="Major facilitator superfamily (MFS) profile" evidence="7">
    <location>
        <begin position="1"/>
        <end position="413"/>
    </location>
</feature>
<dbReference type="PANTHER" id="PTHR23519">
    <property type="entry name" value="AUTOPHAGY-RELATED PROTEIN 22"/>
    <property type="match status" value="1"/>
</dbReference>
<feature type="transmembrane region" description="Helical" evidence="6">
    <location>
        <begin position="324"/>
        <end position="346"/>
    </location>
</feature>
<keyword evidence="3 6" id="KW-0812">Transmembrane</keyword>
<dbReference type="EMBL" id="JACHXK010000001">
    <property type="protein sequence ID" value="MBB3108384.1"/>
    <property type="molecule type" value="Genomic_DNA"/>
</dbReference>
<feature type="transmembrane region" description="Helical" evidence="6">
    <location>
        <begin position="389"/>
        <end position="408"/>
    </location>
</feature>
<comment type="subcellular location">
    <subcellularLocation>
        <location evidence="1">Cell membrane</location>
        <topology evidence="1">Multi-pass membrane protein</topology>
    </subcellularLocation>
</comment>
<evidence type="ECO:0000256" key="3">
    <source>
        <dbReference type="ARBA" id="ARBA00022692"/>
    </source>
</evidence>
<feature type="transmembrane region" description="Helical" evidence="6">
    <location>
        <begin position="51"/>
        <end position="71"/>
    </location>
</feature>
<feature type="transmembrane region" description="Helical" evidence="6">
    <location>
        <begin position="145"/>
        <end position="166"/>
    </location>
</feature>
<evidence type="ECO:0000256" key="4">
    <source>
        <dbReference type="ARBA" id="ARBA00022989"/>
    </source>
</evidence>
<feature type="transmembrane region" description="Helical" evidence="6">
    <location>
        <begin position="78"/>
        <end position="97"/>
    </location>
</feature>
<dbReference type="InterPro" id="IPR020846">
    <property type="entry name" value="MFS_dom"/>
</dbReference>
<dbReference type="GO" id="GO:0005886">
    <property type="term" value="C:plasma membrane"/>
    <property type="evidence" value="ECO:0007669"/>
    <property type="project" value="UniProtKB-SubCell"/>
</dbReference>
<comment type="caution">
    <text evidence="8">The sequence shown here is derived from an EMBL/GenBank/DDBJ whole genome shotgun (WGS) entry which is preliminary data.</text>
</comment>
<dbReference type="Proteomes" id="UP000570361">
    <property type="component" value="Unassembled WGS sequence"/>
</dbReference>
<evidence type="ECO:0000313" key="8">
    <source>
        <dbReference type="EMBL" id="MBB3108384.1"/>
    </source>
</evidence>
<feature type="transmembrane region" description="Helical" evidence="6">
    <location>
        <begin position="12"/>
        <end position="31"/>
    </location>
</feature>
<keyword evidence="5 6" id="KW-0472">Membrane</keyword>
<keyword evidence="4 6" id="KW-1133">Transmembrane helix</keyword>
<keyword evidence="9" id="KW-1185">Reference proteome</keyword>
<evidence type="ECO:0000256" key="2">
    <source>
        <dbReference type="ARBA" id="ARBA00022448"/>
    </source>
</evidence>
<feature type="transmembrane region" description="Helical" evidence="6">
    <location>
        <begin position="240"/>
        <end position="259"/>
    </location>
</feature>
<keyword evidence="2" id="KW-0813">Transport</keyword>
<dbReference type="PANTHER" id="PTHR23519:SF1">
    <property type="entry name" value="AUTOPHAGY-RELATED PROTEIN 22"/>
    <property type="match status" value="1"/>
</dbReference>
<dbReference type="InterPro" id="IPR024671">
    <property type="entry name" value="Atg22-like"/>
</dbReference>
<dbReference type="Pfam" id="PF11700">
    <property type="entry name" value="ATG22"/>
    <property type="match status" value="1"/>
</dbReference>
<gene>
    <name evidence="8" type="ORF">FHS18_000412</name>
</gene>